<keyword evidence="4" id="KW-0808">Transferase</keyword>
<dbReference type="PANTHER" id="PTHR23028">
    <property type="entry name" value="ACETYLTRANSFERASE"/>
    <property type="match status" value="1"/>
</dbReference>
<reference evidence="4 5" key="1">
    <citation type="submission" date="2019-08" db="EMBL/GenBank/DDBJ databases">
        <title>Deep-cultivation of Planctomycetes and their phenomic and genomic characterization uncovers novel biology.</title>
        <authorList>
            <person name="Wiegand S."/>
            <person name="Jogler M."/>
            <person name="Boedeker C."/>
            <person name="Pinto D."/>
            <person name="Vollmers J."/>
            <person name="Rivas-Marin E."/>
            <person name="Kohn T."/>
            <person name="Peeters S.H."/>
            <person name="Heuer A."/>
            <person name="Rast P."/>
            <person name="Oberbeckmann S."/>
            <person name="Bunk B."/>
            <person name="Jeske O."/>
            <person name="Meyerdierks A."/>
            <person name="Storesund J.E."/>
            <person name="Kallscheuer N."/>
            <person name="Luecker S."/>
            <person name="Lage O.M."/>
            <person name="Pohl T."/>
            <person name="Merkel B.J."/>
            <person name="Hornburger P."/>
            <person name="Mueller R.-W."/>
            <person name="Bruemmer F."/>
            <person name="Labrenz M."/>
            <person name="Spormann A.M."/>
            <person name="Op den Camp H."/>
            <person name="Overmann J."/>
            <person name="Amann R."/>
            <person name="Jetten M.S.M."/>
            <person name="Mascher T."/>
            <person name="Medema M.H."/>
            <person name="Devos D.P."/>
            <person name="Kaster A.-K."/>
            <person name="Ovreas L."/>
            <person name="Rohde M."/>
            <person name="Galperin M.Y."/>
            <person name="Jogler C."/>
        </authorList>
    </citation>
    <scope>NUCLEOTIDE SEQUENCE [LARGE SCALE GENOMIC DNA]</scope>
    <source>
        <strain evidence="4 5">DSM 8797</strain>
    </source>
</reference>
<feature type="transmembrane region" description="Helical" evidence="2">
    <location>
        <begin position="48"/>
        <end position="78"/>
    </location>
</feature>
<dbReference type="Pfam" id="PF01757">
    <property type="entry name" value="Acyl_transf_3"/>
    <property type="match status" value="1"/>
</dbReference>
<name>A0ABX5YQP3_9PLAN</name>
<feature type="region of interest" description="Disordered" evidence="1">
    <location>
        <begin position="389"/>
        <end position="411"/>
    </location>
</feature>
<keyword evidence="2" id="KW-1133">Transmembrane helix</keyword>
<feature type="transmembrane region" description="Helical" evidence="2">
    <location>
        <begin position="208"/>
        <end position="225"/>
    </location>
</feature>
<dbReference type="InterPro" id="IPR002656">
    <property type="entry name" value="Acyl_transf_3_dom"/>
</dbReference>
<keyword evidence="2" id="KW-0472">Membrane</keyword>
<dbReference type="EMBL" id="CP042910">
    <property type="protein sequence ID" value="QEG17953.1"/>
    <property type="molecule type" value="Genomic_DNA"/>
</dbReference>
<keyword evidence="2" id="KW-0812">Transmembrane</keyword>
<dbReference type="InterPro" id="IPR050879">
    <property type="entry name" value="Acyltransferase_3"/>
</dbReference>
<feature type="transmembrane region" description="Helical" evidence="2">
    <location>
        <begin position="261"/>
        <end position="279"/>
    </location>
</feature>
<evidence type="ECO:0000256" key="2">
    <source>
        <dbReference type="SAM" id="Phobius"/>
    </source>
</evidence>
<dbReference type="Proteomes" id="UP000322887">
    <property type="component" value="Chromosome"/>
</dbReference>
<dbReference type="GeneID" id="98648331"/>
<organism evidence="4 5">
    <name type="scientific">Gimesia maris</name>
    <dbReference type="NCBI Taxonomy" id="122"/>
    <lineage>
        <taxon>Bacteria</taxon>
        <taxon>Pseudomonadati</taxon>
        <taxon>Planctomycetota</taxon>
        <taxon>Planctomycetia</taxon>
        <taxon>Planctomycetales</taxon>
        <taxon>Planctomycetaceae</taxon>
        <taxon>Gimesia</taxon>
    </lineage>
</organism>
<feature type="transmembrane region" description="Helical" evidence="2">
    <location>
        <begin position="185"/>
        <end position="202"/>
    </location>
</feature>
<dbReference type="GO" id="GO:0016746">
    <property type="term" value="F:acyltransferase activity"/>
    <property type="evidence" value="ECO:0007669"/>
    <property type="project" value="UniProtKB-KW"/>
</dbReference>
<feature type="transmembrane region" description="Helical" evidence="2">
    <location>
        <begin position="237"/>
        <end position="255"/>
    </location>
</feature>
<feature type="transmembrane region" description="Helical" evidence="2">
    <location>
        <begin position="157"/>
        <end position="178"/>
    </location>
</feature>
<dbReference type="RefSeq" id="WP_002646359.1">
    <property type="nucleotide sequence ID" value="NZ_CP042910.1"/>
</dbReference>
<feature type="domain" description="Acyltransferase 3" evidence="3">
    <location>
        <begin position="5"/>
        <end position="352"/>
    </location>
</feature>
<feature type="transmembrane region" description="Helical" evidence="2">
    <location>
        <begin position="12"/>
        <end position="28"/>
    </location>
</feature>
<keyword evidence="5" id="KW-1185">Reference proteome</keyword>
<feature type="transmembrane region" description="Helical" evidence="2">
    <location>
        <begin position="99"/>
        <end position="123"/>
    </location>
</feature>
<protein>
    <submittedName>
        <fullName evidence="4">Acyltransferase family protein</fullName>
    </submittedName>
</protein>
<evidence type="ECO:0000259" key="3">
    <source>
        <dbReference type="Pfam" id="PF01757"/>
    </source>
</evidence>
<proteinExistence type="predicted"/>
<evidence type="ECO:0000256" key="1">
    <source>
        <dbReference type="SAM" id="MobiDB-lite"/>
    </source>
</evidence>
<accession>A0ABX5YQP3</accession>
<evidence type="ECO:0000313" key="4">
    <source>
        <dbReference type="EMBL" id="QEG17953.1"/>
    </source>
</evidence>
<sequence>MFITRLESLRGIAALMVAVSHCLIVFAVNQNEMIWATPLQETQGTQAFITRLLLIPFNGGAAVTVFFVLSGYVLGLSLDRKSKSLGTCFAFYVKRLFRIYPAYLVCLTLIIFSIACFHTYTVYPDTSVWFKEWYQNPITIDNVLANYTLFETNLNQVAWTLKVELVMSVVFPLAYIVSRSTGAKLNLLFLFLLIVCSLIRALLPGSLYFMYGYVFYLGLILPTLIEKLNQLVSLKAWNTLFLISIACLISARSVFSPGNLFCAVLMEAVFATLLIAILADGKTNPLLSRVLDVPLVRKLGQLSYSFYIYHFIILYWLACGLLAVVSPTVTAAYPVMLGLLLAVVSVVISYYVAFLSYHLVERPMIKCGAATAVKVSRSSGTVPNVALASQETGSISESGIESPSFSRKTEK</sequence>
<evidence type="ECO:0000313" key="5">
    <source>
        <dbReference type="Proteomes" id="UP000322887"/>
    </source>
</evidence>
<feature type="transmembrane region" description="Helical" evidence="2">
    <location>
        <begin position="331"/>
        <end position="354"/>
    </location>
</feature>
<keyword evidence="4" id="KW-0012">Acyltransferase</keyword>
<gene>
    <name evidence="4" type="ORF">GmarT_38370</name>
</gene>
<feature type="transmembrane region" description="Helical" evidence="2">
    <location>
        <begin position="306"/>
        <end position="325"/>
    </location>
</feature>